<evidence type="ECO:0000256" key="3">
    <source>
        <dbReference type="ARBA" id="ARBA00022679"/>
    </source>
</evidence>
<dbReference type="PANTHER" id="PTHR43095">
    <property type="entry name" value="SUGAR KINASE"/>
    <property type="match status" value="1"/>
</dbReference>
<keyword evidence="3 8" id="KW-0808">Transferase</keyword>
<feature type="domain" description="Carbohydrate kinase FGGY N-terminal" evidence="11">
    <location>
        <begin position="14"/>
        <end position="252"/>
    </location>
</feature>
<dbReference type="InterPro" id="IPR018485">
    <property type="entry name" value="FGGY_C"/>
</dbReference>
<evidence type="ECO:0000256" key="6">
    <source>
        <dbReference type="ARBA" id="ARBA00022840"/>
    </source>
</evidence>
<dbReference type="Pfam" id="PF02782">
    <property type="entry name" value="FGGY_C"/>
    <property type="match status" value="1"/>
</dbReference>
<evidence type="ECO:0000256" key="10">
    <source>
        <dbReference type="RuleBase" id="RU364073"/>
    </source>
</evidence>
<name>A0ABX9MLJ7_9DEIN</name>
<dbReference type="InterPro" id="IPR050406">
    <property type="entry name" value="FGGY_Carb_Kinase"/>
</dbReference>
<evidence type="ECO:0000256" key="7">
    <source>
        <dbReference type="ARBA" id="ARBA00023277"/>
    </source>
</evidence>
<evidence type="ECO:0000313" key="13">
    <source>
        <dbReference type="EMBL" id="RIH77743.1"/>
    </source>
</evidence>
<keyword evidence="5 8" id="KW-0418">Kinase</keyword>
<evidence type="ECO:0000313" key="14">
    <source>
        <dbReference type="Proteomes" id="UP000265443"/>
    </source>
</evidence>
<dbReference type="Proteomes" id="UP000265443">
    <property type="component" value="Unassembled WGS sequence"/>
</dbReference>
<evidence type="ECO:0000256" key="8">
    <source>
        <dbReference type="HAMAP-Rule" id="MF_02220"/>
    </source>
</evidence>
<comment type="catalytic activity">
    <reaction evidence="8 10">
        <text>D-xylulose + ATP = D-xylulose 5-phosphate + ADP + H(+)</text>
        <dbReference type="Rhea" id="RHEA:10964"/>
        <dbReference type="ChEBI" id="CHEBI:15378"/>
        <dbReference type="ChEBI" id="CHEBI:17140"/>
        <dbReference type="ChEBI" id="CHEBI:30616"/>
        <dbReference type="ChEBI" id="CHEBI:57737"/>
        <dbReference type="ChEBI" id="CHEBI:456216"/>
        <dbReference type="EC" id="2.7.1.17"/>
    </reaction>
</comment>
<dbReference type="EC" id="2.7.1.17" evidence="8 10"/>
<evidence type="ECO:0000259" key="11">
    <source>
        <dbReference type="Pfam" id="PF00370"/>
    </source>
</evidence>
<feature type="binding site" evidence="8">
    <location>
        <begin position="88"/>
        <end position="89"/>
    </location>
    <ligand>
        <name>substrate</name>
    </ligand>
</feature>
<feature type="domain" description="Carbohydrate kinase FGGY C-terminal" evidence="12">
    <location>
        <begin position="264"/>
        <end position="445"/>
    </location>
</feature>
<dbReference type="PIRSF" id="PIRSF000538">
    <property type="entry name" value="GlpK"/>
    <property type="match status" value="1"/>
</dbReference>
<keyword evidence="7 8" id="KW-0119">Carbohydrate metabolism</keyword>
<comment type="caution">
    <text evidence="13">The sequence shown here is derived from an EMBL/GenBank/DDBJ whole genome shotgun (WGS) entry which is preliminary data.</text>
</comment>
<dbReference type="Gene3D" id="3.30.420.40">
    <property type="match status" value="2"/>
</dbReference>
<dbReference type="Pfam" id="PF00370">
    <property type="entry name" value="FGGY_N"/>
    <property type="match status" value="1"/>
</dbReference>
<dbReference type="InterPro" id="IPR018483">
    <property type="entry name" value="Carb_kinase_FGGY_CS"/>
</dbReference>
<comment type="function">
    <text evidence="8">Catalyzes the phosphorylation of D-xylulose to D-xylulose 5-phosphate.</text>
</comment>
<feature type="site" description="Important for activity" evidence="8">
    <location>
        <position position="18"/>
    </location>
</feature>
<evidence type="ECO:0000256" key="5">
    <source>
        <dbReference type="ARBA" id="ARBA00022777"/>
    </source>
</evidence>
<keyword evidence="6 8" id="KW-0067">ATP-binding</keyword>
<keyword evidence="2 8" id="KW-0859">Xylose metabolism</keyword>
<dbReference type="EMBL" id="QWKY01000031">
    <property type="protein sequence ID" value="RIH77743.1"/>
    <property type="molecule type" value="Genomic_DNA"/>
</dbReference>
<dbReference type="HAMAP" id="MF_02220">
    <property type="entry name" value="XylB"/>
    <property type="match status" value="1"/>
</dbReference>
<comment type="similarity">
    <text evidence="1 8 9">Belongs to the FGGY kinase family.</text>
</comment>
<evidence type="ECO:0000256" key="2">
    <source>
        <dbReference type="ARBA" id="ARBA00022629"/>
    </source>
</evidence>
<dbReference type="PROSITE" id="PS00445">
    <property type="entry name" value="FGGY_KINASES_2"/>
    <property type="match status" value="1"/>
</dbReference>
<dbReference type="InterPro" id="IPR000577">
    <property type="entry name" value="Carb_kinase_FGGY"/>
</dbReference>
<dbReference type="SUPFAM" id="SSF53067">
    <property type="entry name" value="Actin-like ATPase domain"/>
    <property type="match status" value="2"/>
</dbReference>
<dbReference type="InterPro" id="IPR018484">
    <property type="entry name" value="FGGY_N"/>
</dbReference>
<dbReference type="PANTHER" id="PTHR43095:SF5">
    <property type="entry name" value="XYLULOSE KINASE"/>
    <property type="match status" value="1"/>
</dbReference>
<evidence type="ECO:0000256" key="1">
    <source>
        <dbReference type="ARBA" id="ARBA00009156"/>
    </source>
</evidence>
<dbReference type="GO" id="GO:0004856">
    <property type="term" value="F:D-xylulokinase activity"/>
    <property type="evidence" value="ECO:0007669"/>
    <property type="project" value="UniProtKB-EC"/>
</dbReference>
<feature type="active site" description="Proton acceptor" evidence="8">
    <location>
        <position position="245"/>
    </location>
</feature>
<dbReference type="NCBIfam" id="TIGR01312">
    <property type="entry name" value="XylB"/>
    <property type="match status" value="1"/>
</dbReference>
<gene>
    <name evidence="13" type="primary">xylB_1</name>
    <name evidence="8 10" type="synonym">xylB</name>
    <name evidence="13" type="ORF">Mhypo_01895</name>
</gene>
<organism evidence="13 14">
    <name type="scientific">Meiothermus hypogaeus</name>
    <dbReference type="NCBI Taxonomy" id="884155"/>
    <lineage>
        <taxon>Bacteria</taxon>
        <taxon>Thermotogati</taxon>
        <taxon>Deinococcota</taxon>
        <taxon>Deinococci</taxon>
        <taxon>Thermales</taxon>
        <taxon>Thermaceae</taxon>
        <taxon>Meiothermus</taxon>
    </lineage>
</organism>
<accession>A0ABX9MLJ7</accession>
<dbReference type="InterPro" id="IPR043129">
    <property type="entry name" value="ATPase_NBD"/>
</dbReference>
<keyword evidence="4 8" id="KW-0547">Nucleotide-binding</keyword>
<evidence type="ECO:0000256" key="9">
    <source>
        <dbReference type="RuleBase" id="RU003733"/>
    </source>
</evidence>
<reference evidence="13 14" key="1">
    <citation type="submission" date="2018-08" db="EMBL/GenBank/DDBJ databases">
        <title>Meiothermus hypogaeus DSM 23238 genome sequencing project.</title>
        <authorList>
            <person name="Da Costa M.S."/>
            <person name="Albuquerque L."/>
            <person name="Raposo P."/>
            <person name="Froufe H.J.C."/>
            <person name="Barroso C.S."/>
            <person name="Egas C."/>
        </authorList>
    </citation>
    <scope>NUCLEOTIDE SEQUENCE [LARGE SCALE GENOMIC DNA]</scope>
    <source>
        <strain evidence="13 14">DSM 23238</strain>
    </source>
</reference>
<dbReference type="CDD" id="cd07808">
    <property type="entry name" value="ASKHA_NBD_FGGY_EcXK-like"/>
    <property type="match status" value="1"/>
</dbReference>
<evidence type="ECO:0000256" key="4">
    <source>
        <dbReference type="ARBA" id="ARBA00022741"/>
    </source>
</evidence>
<evidence type="ECO:0000259" key="12">
    <source>
        <dbReference type="Pfam" id="PF02782"/>
    </source>
</evidence>
<sequence length="487" mass="51694">MADSKLQQQAISVFLGIDLGTGSCKALLLSSDGAIVAEASQAYAVHAPKPGWAESDPPDWWQAVAKAVRAVVDGQAPQVQAIGLSGQMHGVVLVDATGNPLRPAILWADGRATQELQALEALPDTLRHRLANPAAVGMAAASLLWLKTHEEALYQKARWALQPKDWLRLWLTGKAHSEPSDASGTFLYDLLADTWAFEVMEALGLRPDLFPPLVGSAGIAGYLGPEAARHLGLPTGIPVAAGAADTAAALLGCGLKLGEAQLTVGSGAQLTVLLAEAKVDPTLRTHLFRAALPGQWYAMAAMQNAGLALEWVRALLGLSWEQAYQEAQSVAPGCEGLTFLPYLTGERTPHLDPLARGVWAGLGRHHRRGHLMRAALEGVAYSLREGLEALGEAVSPHGPLRLAGGGTAHPFWQQLLADVLKRPLTESPVRSASARGAALLGAMALGVRLSVSWQPSETTALPRASYEEGYTRFKQLYARLAGWFGTH</sequence>
<keyword evidence="14" id="KW-1185">Reference proteome</keyword>
<proteinExistence type="inferred from homology"/>
<dbReference type="InterPro" id="IPR006000">
    <property type="entry name" value="Xylulokinase"/>
</dbReference>
<protein>
    <recommendedName>
        <fullName evidence="8 10">Xylulose kinase</fullName>
        <shortName evidence="8 10">Xylulokinase</shortName>
        <ecNumber evidence="8 10">2.7.1.17</ecNumber>
    </recommendedName>
</protein>